<dbReference type="CDD" id="cd04186">
    <property type="entry name" value="GT_2_like_c"/>
    <property type="match status" value="1"/>
</dbReference>
<protein>
    <submittedName>
        <fullName evidence="2">Glycosyltransferase</fullName>
        <ecNumber evidence="2">2.4.-.-</ecNumber>
    </submittedName>
</protein>
<accession>A0A942E6N0</accession>
<dbReference type="PANTHER" id="PTHR43179:SF7">
    <property type="entry name" value="RHAMNOSYLTRANSFERASE WBBL"/>
    <property type="match status" value="1"/>
</dbReference>
<dbReference type="EC" id="2.4.-.-" evidence="2"/>
<dbReference type="SUPFAM" id="SSF53448">
    <property type="entry name" value="Nucleotide-diphospho-sugar transferases"/>
    <property type="match status" value="1"/>
</dbReference>
<dbReference type="EMBL" id="JAGWCR010000006">
    <property type="protein sequence ID" value="MBS3649422.1"/>
    <property type="molecule type" value="Genomic_DNA"/>
</dbReference>
<dbReference type="GO" id="GO:0016758">
    <property type="term" value="F:hexosyltransferase activity"/>
    <property type="evidence" value="ECO:0007669"/>
    <property type="project" value="InterPro"/>
</dbReference>
<sequence>MTAATTEAGTETFGTEASALASQCDPVVSIVVVSYNTREMTLECLHSVFGETRTRFELIVIDNASSDGSAAAIAAEFPGIRLLAESQNHGFAKANNIAAYHARGEYLLLLNPDTVVLEGAIDRLVDFAQRVPQARIWGGRTMFGDRSLNPSNCWGRMTVWSVTSQALGLSSLFRRSKIFNPEGYGGWLRDSEREVDIVTGCLLLIRRKFWEELGGFDPSFVMYGEEADLCLRARSRGARPRITPQAQIVHYAGASEMVRSDKMVRLLRAKLLLIRRHFPIWQRPIGLLLFRLWPLSRFWGTRLLRRRDAAEMWSNVWRRRSEWWHGWPDINTEPLLESEFEHTTRAIKLTTQARYMLVKAKGGFGNRILSAITGTLLAEVTGRVAVIDWRDGEYLDRGVNAYPLLFEDPVGVDVAKFDNRSDVTPAIWAGHLSEHPTDLIERFFPNDHSNPFIYRKLSIDLAHPSADTDLAVFWSYLPKMARIRRQVRALPAYREFSAGEITRRALSRYFTPNDRVRERVDELLRAKSRPIIGVHIRHTDRKVPLARIAAEVARLRKRMPYAPIFLATDNQRVQDDFGTRFDNVIVIEKTLGDDVNSLHEHVVHADPLREAENALVDMWALASCDWLVHSRHSTFSVAAAAIGAIPHSRQRDVDRRNPRVVLKRWLQTWA</sequence>
<evidence type="ECO:0000313" key="2">
    <source>
        <dbReference type="EMBL" id="MBS3649422.1"/>
    </source>
</evidence>
<evidence type="ECO:0000313" key="3">
    <source>
        <dbReference type="Proteomes" id="UP000680348"/>
    </source>
</evidence>
<reference evidence="2" key="1">
    <citation type="submission" date="2021-04" db="EMBL/GenBank/DDBJ databases">
        <title>Pseudaminobacter soli sp. nov., isolated from paddy soil contaminated by heavy metals.</title>
        <authorList>
            <person name="Zhang K."/>
        </authorList>
    </citation>
    <scope>NUCLEOTIDE SEQUENCE</scope>
    <source>
        <strain evidence="2">19-2017</strain>
    </source>
</reference>
<dbReference type="Gene3D" id="3.40.50.11350">
    <property type="match status" value="1"/>
</dbReference>
<proteinExistence type="predicted"/>
<dbReference type="InterPro" id="IPR001173">
    <property type="entry name" value="Glyco_trans_2-like"/>
</dbReference>
<name>A0A942E6N0_9HYPH</name>
<dbReference type="InterPro" id="IPR029044">
    <property type="entry name" value="Nucleotide-diphossugar_trans"/>
</dbReference>
<dbReference type="Proteomes" id="UP000680348">
    <property type="component" value="Unassembled WGS sequence"/>
</dbReference>
<feature type="domain" description="Glycosyltransferase 2-like" evidence="1">
    <location>
        <begin position="29"/>
        <end position="150"/>
    </location>
</feature>
<keyword evidence="2" id="KW-0808">Transferase</keyword>
<dbReference type="Pfam" id="PF00535">
    <property type="entry name" value="Glycos_transf_2"/>
    <property type="match status" value="1"/>
</dbReference>
<gene>
    <name evidence="2" type="ORF">KEU06_12470</name>
</gene>
<comment type="caution">
    <text evidence="2">The sequence shown here is derived from an EMBL/GenBank/DDBJ whole genome shotgun (WGS) entry which is preliminary data.</text>
</comment>
<dbReference type="InterPro" id="IPR008716">
    <property type="entry name" value="NodZ"/>
</dbReference>
<dbReference type="GO" id="GO:0009312">
    <property type="term" value="P:oligosaccharide biosynthetic process"/>
    <property type="evidence" value="ECO:0007669"/>
    <property type="project" value="InterPro"/>
</dbReference>
<keyword evidence="2" id="KW-0328">Glycosyltransferase</keyword>
<keyword evidence="3" id="KW-1185">Reference proteome</keyword>
<dbReference type="Gene3D" id="3.40.50.11340">
    <property type="match status" value="1"/>
</dbReference>
<dbReference type="AlphaFoldDB" id="A0A942E6N0"/>
<dbReference type="Pfam" id="PF05830">
    <property type="entry name" value="NodZ"/>
    <property type="match status" value="1"/>
</dbReference>
<dbReference type="PANTHER" id="PTHR43179">
    <property type="entry name" value="RHAMNOSYLTRANSFERASE WBBL"/>
    <property type="match status" value="1"/>
</dbReference>
<evidence type="ECO:0000259" key="1">
    <source>
        <dbReference type="Pfam" id="PF00535"/>
    </source>
</evidence>
<organism evidence="2 3">
    <name type="scientific">Pseudaminobacter soli</name>
    <name type="common">ex Zhang et al. 2022</name>
    <dbReference type="NCBI Taxonomy" id="2831468"/>
    <lineage>
        <taxon>Bacteria</taxon>
        <taxon>Pseudomonadati</taxon>
        <taxon>Pseudomonadota</taxon>
        <taxon>Alphaproteobacteria</taxon>
        <taxon>Hyphomicrobiales</taxon>
        <taxon>Phyllobacteriaceae</taxon>
        <taxon>Pseudaminobacter</taxon>
    </lineage>
</organism>
<dbReference type="RefSeq" id="WP_210320153.1">
    <property type="nucleotide sequence ID" value="NZ_JABVCF010000006.1"/>
</dbReference>
<dbReference type="Gene3D" id="3.90.550.10">
    <property type="entry name" value="Spore Coat Polysaccharide Biosynthesis Protein SpsA, Chain A"/>
    <property type="match status" value="1"/>
</dbReference>